<feature type="transmembrane region" description="Helical" evidence="8">
    <location>
        <begin position="12"/>
        <end position="34"/>
    </location>
</feature>
<proteinExistence type="predicted"/>
<keyword evidence="2" id="KW-0813">Transport</keyword>
<dbReference type="InterPro" id="IPR036259">
    <property type="entry name" value="MFS_trans_sf"/>
</dbReference>
<evidence type="ECO:0000256" key="6">
    <source>
        <dbReference type="ARBA" id="ARBA00023136"/>
    </source>
</evidence>
<dbReference type="PROSITE" id="PS00216">
    <property type="entry name" value="SUGAR_TRANSPORT_1"/>
    <property type="match status" value="1"/>
</dbReference>
<dbReference type="InterPro" id="IPR020846">
    <property type="entry name" value="MFS_dom"/>
</dbReference>
<keyword evidence="6 8" id="KW-0472">Membrane</keyword>
<evidence type="ECO:0000256" key="3">
    <source>
        <dbReference type="ARBA" id="ARBA00022475"/>
    </source>
</evidence>
<evidence type="ECO:0000256" key="8">
    <source>
        <dbReference type="SAM" id="Phobius"/>
    </source>
</evidence>
<comment type="subcellular location">
    <subcellularLocation>
        <location evidence="1">Cell membrane</location>
        <topology evidence="1">Multi-pass membrane protein</topology>
    </subcellularLocation>
</comment>
<feature type="transmembrane region" description="Helical" evidence="8">
    <location>
        <begin position="245"/>
        <end position="262"/>
    </location>
</feature>
<dbReference type="Pfam" id="PF07690">
    <property type="entry name" value="MFS_1"/>
    <property type="match status" value="1"/>
</dbReference>
<dbReference type="Gene3D" id="1.20.1250.20">
    <property type="entry name" value="MFS general substrate transporter like domains"/>
    <property type="match status" value="1"/>
</dbReference>
<evidence type="ECO:0000256" key="7">
    <source>
        <dbReference type="SAM" id="MobiDB-lite"/>
    </source>
</evidence>
<keyword evidence="11" id="KW-1185">Reference proteome</keyword>
<feature type="transmembrane region" description="Helical" evidence="8">
    <location>
        <begin position="299"/>
        <end position="318"/>
    </location>
</feature>
<feature type="compositionally biased region" description="Basic and acidic residues" evidence="7">
    <location>
        <begin position="398"/>
        <end position="409"/>
    </location>
</feature>
<sequence length="439" mass="47051">MEYRKLDRPLQILLLGVLLAHLGSYLVMPMLPIILTTETELTLVQIGTILATIAITFQFGSITGGVLADRIGRRFIIGLGALITAGGVMCFGIFSDYLFLLGSAAIMGLGNGLNAPSTKAAIAAFASSSGNQTTAFSLRGIAANVGTGTSGFVIFFLLAEASRTIFFIAAAIYVGLALVSWVLLPKNCGDIPCPSLPLGAYGEALKHRPFIIFSVVTVLIWALYAQFSLALPLRATVVLDNPKNISLIWTVNSFIVITLQGLITKRFITKMNPISALGVGVLFVSAGISMLFFSNGFVLFIVSGAIFVIGEMMILPTVDSTISQLSKPELISLFFALSNVVYGLGEAGGKTIGGRLLDVGGVNNAFPSIVFAIAGLVIFFLVMMLKRWGPLTESLTRAAKDPRRPEEAPRISAEPAQNRTHPLHRFEPEIFFRKKPTTD</sequence>
<evidence type="ECO:0000256" key="4">
    <source>
        <dbReference type="ARBA" id="ARBA00022692"/>
    </source>
</evidence>
<keyword evidence="5 8" id="KW-1133">Transmembrane helix</keyword>
<dbReference type="PANTHER" id="PTHR23517">
    <property type="entry name" value="RESISTANCE PROTEIN MDTM, PUTATIVE-RELATED-RELATED"/>
    <property type="match status" value="1"/>
</dbReference>
<dbReference type="InterPro" id="IPR005829">
    <property type="entry name" value="Sugar_transporter_CS"/>
</dbReference>
<dbReference type="PRINTS" id="PR01988">
    <property type="entry name" value="EXPORTERBACE"/>
</dbReference>
<name>A0ABV6L1I7_9BACI</name>
<organism evidence="10 11">
    <name type="scientific">Robertmurraya beringensis</name>
    <dbReference type="NCBI Taxonomy" id="641660"/>
    <lineage>
        <taxon>Bacteria</taxon>
        <taxon>Bacillati</taxon>
        <taxon>Bacillota</taxon>
        <taxon>Bacilli</taxon>
        <taxon>Bacillales</taxon>
        <taxon>Bacillaceae</taxon>
        <taxon>Robertmurraya</taxon>
    </lineage>
</organism>
<reference evidence="10 11" key="1">
    <citation type="submission" date="2024-09" db="EMBL/GenBank/DDBJ databases">
        <authorList>
            <person name="Sun Q."/>
            <person name="Mori K."/>
        </authorList>
    </citation>
    <scope>NUCLEOTIDE SEQUENCE [LARGE SCALE GENOMIC DNA]</scope>
    <source>
        <strain evidence="10 11">CGMCC 1.9126</strain>
    </source>
</reference>
<feature type="transmembrane region" description="Helical" evidence="8">
    <location>
        <begin position="210"/>
        <end position="233"/>
    </location>
</feature>
<dbReference type="InterPro" id="IPR050171">
    <property type="entry name" value="MFS_Transporters"/>
</dbReference>
<comment type="caution">
    <text evidence="10">The sequence shown here is derived from an EMBL/GenBank/DDBJ whole genome shotgun (WGS) entry which is preliminary data.</text>
</comment>
<evidence type="ECO:0000313" key="11">
    <source>
        <dbReference type="Proteomes" id="UP001589738"/>
    </source>
</evidence>
<evidence type="ECO:0000256" key="5">
    <source>
        <dbReference type="ARBA" id="ARBA00022989"/>
    </source>
</evidence>
<feature type="transmembrane region" description="Helical" evidence="8">
    <location>
        <begin position="46"/>
        <end position="68"/>
    </location>
</feature>
<protein>
    <submittedName>
        <fullName evidence="10">MFS transporter</fullName>
    </submittedName>
</protein>
<evidence type="ECO:0000313" key="10">
    <source>
        <dbReference type="EMBL" id="MFC0478231.1"/>
    </source>
</evidence>
<feature type="transmembrane region" description="Helical" evidence="8">
    <location>
        <begin position="138"/>
        <end position="159"/>
    </location>
</feature>
<feature type="domain" description="Major facilitator superfamily (MFS) profile" evidence="9">
    <location>
        <begin position="9"/>
        <end position="386"/>
    </location>
</feature>
<keyword evidence="4 8" id="KW-0812">Transmembrane</keyword>
<dbReference type="PANTHER" id="PTHR23517:SF2">
    <property type="entry name" value="MULTIDRUG RESISTANCE PROTEIN MDTH"/>
    <property type="match status" value="1"/>
</dbReference>
<dbReference type="SUPFAM" id="SSF103473">
    <property type="entry name" value="MFS general substrate transporter"/>
    <property type="match status" value="1"/>
</dbReference>
<gene>
    <name evidence="10" type="ORF">ACFFHF_23875</name>
</gene>
<feature type="transmembrane region" description="Helical" evidence="8">
    <location>
        <begin position="75"/>
        <end position="94"/>
    </location>
</feature>
<accession>A0ABV6L1I7</accession>
<feature type="transmembrane region" description="Helical" evidence="8">
    <location>
        <begin position="330"/>
        <end position="345"/>
    </location>
</feature>
<evidence type="ECO:0000256" key="1">
    <source>
        <dbReference type="ARBA" id="ARBA00004651"/>
    </source>
</evidence>
<dbReference type="InterPro" id="IPR022324">
    <property type="entry name" value="Bacilysin_exporter_BacE_put"/>
</dbReference>
<dbReference type="Proteomes" id="UP001589738">
    <property type="component" value="Unassembled WGS sequence"/>
</dbReference>
<dbReference type="EMBL" id="JBHLUU010000128">
    <property type="protein sequence ID" value="MFC0478231.1"/>
    <property type="molecule type" value="Genomic_DNA"/>
</dbReference>
<dbReference type="RefSeq" id="WP_377059212.1">
    <property type="nucleotide sequence ID" value="NZ_JBHLUU010000128.1"/>
</dbReference>
<feature type="transmembrane region" description="Helical" evidence="8">
    <location>
        <begin position="274"/>
        <end position="293"/>
    </location>
</feature>
<evidence type="ECO:0000259" key="9">
    <source>
        <dbReference type="PROSITE" id="PS50850"/>
    </source>
</evidence>
<keyword evidence="3" id="KW-1003">Cell membrane</keyword>
<dbReference type="PROSITE" id="PS50850">
    <property type="entry name" value="MFS"/>
    <property type="match status" value="1"/>
</dbReference>
<evidence type="ECO:0000256" key="2">
    <source>
        <dbReference type="ARBA" id="ARBA00022448"/>
    </source>
</evidence>
<feature type="region of interest" description="Disordered" evidence="7">
    <location>
        <begin position="396"/>
        <end position="423"/>
    </location>
</feature>
<dbReference type="InterPro" id="IPR011701">
    <property type="entry name" value="MFS"/>
</dbReference>
<feature type="transmembrane region" description="Helical" evidence="8">
    <location>
        <begin position="365"/>
        <end position="385"/>
    </location>
</feature>
<feature type="transmembrane region" description="Helical" evidence="8">
    <location>
        <begin position="165"/>
        <end position="184"/>
    </location>
</feature>